<name>A0A0F8ZP70_9ZZZZ</name>
<protein>
    <submittedName>
        <fullName evidence="1">Uncharacterized protein</fullName>
    </submittedName>
</protein>
<dbReference type="AlphaFoldDB" id="A0A0F8ZP70"/>
<comment type="caution">
    <text evidence="1">The sequence shown here is derived from an EMBL/GenBank/DDBJ whole genome shotgun (WGS) entry which is preliminary data.</text>
</comment>
<reference evidence="1" key="1">
    <citation type="journal article" date="2015" name="Nature">
        <title>Complex archaea that bridge the gap between prokaryotes and eukaryotes.</title>
        <authorList>
            <person name="Spang A."/>
            <person name="Saw J.H."/>
            <person name="Jorgensen S.L."/>
            <person name="Zaremba-Niedzwiedzka K."/>
            <person name="Martijn J."/>
            <person name="Lind A.E."/>
            <person name="van Eijk R."/>
            <person name="Schleper C."/>
            <person name="Guy L."/>
            <person name="Ettema T.J."/>
        </authorList>
    </citation>
    <scope>NUCLEOTIDE SEQUENCE</scope>
</reference>
<dbReference type="EMBL" id="LAZR01059253">
    <property type="protein sequence ID" value="KKK68189.1"/>
    <property type="molecule type" value="Genomic_DNA"/>
</dbReference>
<proteinExistence type="predicted"/>
<organism evidence="1">
    <name type="scientific">marine sediment metagenome</name>
    <dbReference type="NCBI Taxonomy" id="412755"/>
    <lineage>
        <taxon>unclassified sequences</taxon>
        <taxon>metagenomes</taxon>
        <taxon>ecological metagenomes</taxon>
    </lineage>
</organism>
<sequence length="72" mass="8270">MGLYWTGELTCWRCRVVHAVASFNCYLLYMKCIACGAINACPPERTLWAQAEKEGRIIAGRIPKRERMEYGI</sequence>
<gene>
    <name evidence="1" type="ORF">LCGC14_2946560</name>
</gene>
<evidence type="ECO:0000313" key="1">
    <source>
        <dbReference type="EMBL" id="KKK68189.1"/>
    </source>
</evidence>
<accession>A0A0F8ZP70</accession>